<feature type="transmembrane region" description="Helical" evidence="8">
    <location>
        <begin position="96"/>
        <end position="114"/>
    </location>
</feature>
<dbReference type="PANTHER" id="PTHR45755:SF4">
    <property type="entry name" value="ZINC TRANSPORTER 7"/>
    <property type="match status" value="1"/>
</dbReference>
<feature type="compositionally biased region" description="Basic and acidic residues" evidence="7">
    <location>
        <begin position="172"/>
        <end position="189"/>
    </location>
</feature>
<gene>
    <name evidence="10" type="primary">dmeF</name>
    <name evidence="10" type="ORF">WG926_04725</name>
</gene>
<keyword evidence="11" id="KW-1185">Reference proteome</keyword>
<dbReference type="PANTHER" id="PTHR45755">
    <property type="match status" value="1"/>
</dbReference>
<dbReference type="InterPro" id="IPR045316">
    <property type="entry name" value="Msc2-like"/>
</dbReference>
<feature type="transmembrane region" description="Helical" evidence="8">
    <location>
        <begin position="203"/>
        <end position="226"/>
    </location>
</feature>
<protein>
    <submittedName>
        <fullName evidence="10">CDF family Co(II)/Ni(II) efflux transporter DmeF</fullName>
    </submittedName>
</protein>
<keyword evidence="6 8" id="KW-0472">Membrane</keyword>
<sequence>MHSRAAEHWQKTHGFGQTIRRPVERRVHAVIALTLVTMVAEVVAGWLTGSMALLADGLHMGTHAFALGLAALAYMVTRARAHDPRFSFGSGKIGDLAGFASALLLGLSALAIAGEAVARLFDPRPIAYGDAILVAVIGLLVNLASAALLGLGHDHGHDHGHGHGHDHRHGHDHGDDHGHGHDHAHDDHSQGQSQKLDTNARAALLHVLADALTSIAAIGAVALAWATGWLWADPLAALLASAVILKWSISLGRSAAGVLLDRQAPEAMRQDIVAALSSDGDTQVVDLHLWSVGHNAWTLVASVVTHGDDGPDDYRARLPKRSDLYHPVIEVNRCTGDGSGHPAADPHRA</sequence>
<feature type="transmembrane region" description="Helical" evidence="8">
    <location>
        <begin position="238"/>
        <end position="260"/>
    </location>
</feature>
<reference evidence="10 11" key="1">
    <citation type="submission" date="2024-03" db="EMBL/GenBank/DDBJ databases">
        <title>High-quality draft genome sequencing of Tistrella sp. BH-R2-4.</title>
        <authorList>
            <person name="Dong C."/>
        </authorList>
    </citation>
    <scope>NUCLEOTIDE SEQUENCE [LARGE SCALE GENOMIC DNA]</scope>
    <source>
        <strain evidence="10 11">BH-R2-4</strain>
    </source>
</reference>
<keyword evidence="3 8" id="KW-0812">Transmembrane</keyword>
<evidence type="ECO:0000256" key="2">
    <source>
        <dbReference type="ARBA" id="ARBA00022448"/>
    </source>
</evidence>
<dbReference type="NCBIfam" id="NF033827">
    <property type="entry name" value="CDF_efflux_DmeF"/>
    <property type="match status" value="1"/>
</dbReference>
<keyword evidence="2" id="KW-0813">Transport</keyword>
<feature type="transmembrane region" description="Helical" evidence="8">
    <location>
        <begin position="126"/>
        <end position="151"/>
    </location>
</feature>
<dbReference type="NCBIfam" id="TIGR01297">
    <property type="entry name" value="CDF"/>
    <property type="match status" value="1"/>
</dbReference>
<keyword evidence="5" id="KW-0406">Ion transport</keyword>
<proteinExistence type="predicted"/>
<evidence type="ECO:0000256" key="5">
    <source>
        <dbReference type="ARBA" id="ARBA00023065"/>
    </source>
</evidence>
<comment type="caution">
    <text evidence="10">The sequence shown here is derived from an EMBL/GenBank/DDBJ whole genome shotgun (WGS) entry which is preliminary data.</text>
</comment>
<evidence type="ECO:0000256" key="3">
    <source>
        <dbReference type="ARBA" id="ARBA00022692"/>
    </source>
</evidence>
<dbReference type="RefSeq" id="WP_345936855.1">
    <property type="nucleotide sequence ID" value="NZ_JBBKTW010000002.1"/>
</dbReference>
<evidence type="ECO:0000256" key="6">
    <source>
        <dbReference type="ARBA" id="ARBA00023136"/>
    </source>
</evidence>
<evidence type="ECO:0000313" key="11">
    <source>
        <dbReference type="Proteomes" id="UP001413721"/>
    </source>
</evidence>
<evidence type="ECO:0000256" key="7">
    <source>
        <dbReference type="SAM" id="MobiDB-lite"/>
    </source>
</evidence>
<keyword evidence="4 8" id="KW-1133">Transmembrane helix</keyword>
<evidence type="ECO:0000256" key="1">
    <source>
        <dbReference type="ARBA" id="ARBA00004141"/>
    </source>
</evidence>
<comment type="subcellular location">
    <subcellularLocation>
        <location evidence="1">Membrane</location>
        <topology evidence="1">Multi-pass membrane protein</topology>
    </subcellularLocation>
</comment>
<accession>A0ABU9YFM8</accession>
<dbReference type="SUPFAM" id="SSF161111">
    <property type="entry name" value="Cation efflux protein transmembrane domain-like"/>
    <property type="match status" value="1"/>
</dbReference>
<evidence type="ECO:0000259" key="9">
    <source>
        <dbReference type="Pfam" id="PF01545"/>
    </source>
</evidence>
<evidence type="ECO:0000256" key="8">
    <source>
        <dbReference type="SAM" id="Phobius"/>
    </source>
</evidence>
<feature type="region of interest" description="Disordered" evidence="7">
    <location>
        <begin position="157"/>
        <end position="195"/>
    </location>
</feature>
<dbReference type="Pfam" id="PF01545">
    <property type="entry name" value="Cation_efflux"/>
    <property type="match status" value="1"/>
</dbReference>
<feature type="domain" description="Cation efflux protein transmembrane" evidence="9">
    <location>
        <begin position="28"/>
        <end position="260"/>
    </location>
</feature>
<feature type="transmembrane region" description="Helical" evidence="8">
    <location>
        <begin position="58"/>
        <end position="76"/>
    </location>
</feature>
<name>A0ABU9YFM8_9PROT</name>
<dbReference type="EMBL" id="JBBKTW010000002">
    <property type="protein sequence ID" value="MEN2987597.1"/>
    <property type="molecule type" value="Genomic_DNA"/>
</dbReference>
<evidence type="ECO:0000313" key="10">
    <source>
        <dbReference type="EMBL" id="MEN2987597.1"/>
    </source>
</evidence>
<dbReference type="InterPro" id="IPR002524">
    <property type="entry name" value="Cation_efflux"/>
</dbReference>
<dbReference type="Proteomes" id="UP001413721">
    <property type="component" value="Unassembled WGS sequence"/>
</dbReference>
<organism evidence="10 11">
    <name type="scientific">Tistrella arctica</name>
    <dbReference type="NCBI Taxonomy" id="3133430"/>
    <lineage>
        <taxon>Bacteria</taxon>
        <taxon>Pseudomonadati</taxon>
        <taxon>Pseudomonadota</taxon>
        <taxon>Alphaproteobacteria</taxon>
        <taxon>Geminicoccales</taxon>
        <taxon>Geminicoccaceae</taxon>
        <taxon>Tistrella</taxon>
    </lineage>
</organism>
<dbReference type="InterPro" id="IPR058533">
    <property type="entry name" value="Cation_efflux_TM"/>
</dbReference>
<dbReference type="Gene3D" id="1.20.1510.10">
    <property type="entry name" value="Cation efflux protein transmembrane domain"/>
    <property type="match status" value="1"/>
</dbReference>
<evidence type="ECO:0000256" key="4">
    <source>
        <dbReference type="ARBA" id="ARBA00022989"/>
    </source>
</evidence>
<feature type="transmembrane region" description="Helical" evidence="8">
    <location>
        <begin position="27"/>
        <end position="46"/>
    </location>
</feature>
<dbReference type="InterPro" id="IPR027469">
    <property type="entry name" value="Cation_efflux_TMD_sf"/>
</dbReference>